<keyword evidence="3" id="KW-0217">Developmental protein</keyword>
<gene>
    <name evidence="11" type="primary">Aste57867_17771</name>
    <name evidence="10" type="ORF">As57867_017710</name>
    <name evidence="11" type="ORF">ASTE57867_17771</name>
</gene>
<feature type="compositionally biased region" description="Polar residues" evidence="5">
    <location>
        <begin position="37"/>
        <end position="55"/>
    </location>
</feature>
<evidence type="ECO:0000259" key="9">
    <source>
        <dbReference type="PROSITE" id="PS50853"/>
    </source>
</evidence>
<reference evidence="11 12" key="1">
    <citation type="submission" date="2019-03" db="EMBL/GenBank/DDBJ databases">
        <authorList>
            <person name="Gaulin E."/>
            <person name="Dumas B."/>
        </authorList>
    </citation>
    <scope>NUCLEOTIDE SEQUENCE [LARGE SCALE GENOMIC DNA]</scope>
    <source>
        <strain evidence="11">CBS 568.67</strain>
    </source>
</reference>
<dbReference type="CDD" id="cd00063">
    <property type="entry name" value="FN3"/>
    <property type="match status" value="2"/>
</dbReference>
<dbReference type="CDD" id="cd00136">
    <property type="entry name" value="PDZ_canonical"/>
    <property type="match status" value="1"/>
</dbReference>
<dbReference type="SUPFAM" id="SSF52821">
    <property type="entry name" value="Rhodanese/Cell cycle control phosphatase"/>
    <property type="match status" value="1"/>
</dbReference>
<dbReference type="PANTHER" id="PTHR13297">
    <property type="entry name" value="TBC1 DOMAIN FAMILY MEMBER 23-RELATED"/>
    <property type="match status" value="1"/>
</dbReference>
<dbReference type="Pfam" id="PF00595">
    <property type="entry name" value="PDZ"/>
    <property type="match status" value="1"/>
</dbReference>
<dbReference type="Pfam" id="PF00566">
    <property type="entry name" value="RabGAP-TBC"/>
    <property type="match status" value="1"/>
</dbReference>
<feature type="compositionally biased region" description="Acidic residues" evidence="5">
    <location>
        <begin position="20"/>
        <end position="36"/>
    </location>
</feature>
<reference evidence="10" key="2">
    <citation type="submission" date="2019-06" db="EMBL/GenBank/DDBJ databases">
        <title>Genomics analysis of Aphanomyces spp. identifies a new class of oomycete effector associated with host adaptation.</title>
        <authorList>
            <person name="Gaulin E."/>
        </authorList>
    </citation>
    <scope>NUCLEOTIDE SEQUENCE</scope>
    <source>
        <strain evidence="10">CBS 578.67</strain>
    </source>
</reference>
<dbReference type="Proteomes" id="UP000332933">
    <property type="component" value="Unassembled WGS sequence"/>
</dbReference>
<evidence type="ECO:0000256" key="5">
    <source>
        <dbReference type="SAM" id="MobiDB-lite"/>
    </source>
</evidence>
<dbReference type="Pfam" id="PF00041">
    <property type="entry name" value="fn3"/>
    <property type="match status" value="1"/>
</dbReference>
<dbReference type="SUPFAM" id="SSF50156">
    <property type="entry name" value="PDZ domain-like"/>
    <property type="match status" value="1"/>
</dbReference>
<dbReference type="EMBL" id="CAADRA010006311">
    <property type="protein sequence ID" value="VFT94517.1"/>
    <property type="molecule type" value="Genomic_DNA"/>
</dbReference>
<dbReference type="SUPFAM" id="SSF49265">
    <property type="entry name" value="Fibronectin type III"/>
    <property type="match status" value="2"/>
</dbReference>
<dbReference type="InterPro" id="IPR003961">
    <property type="entry name" value="FN3_dom"/>
</dbReference>
<dbReference type="InterPro" id="IPR001763">
    <property type="entry name" value="Rhodanese-like_dom"/>
</dbReference>
<dbReference type="InterPro" id="IPR036873">
    <property type="entry name" value="Rhodanese-like_dom_sf"/>
</dbReference>
<dbReference type="PANTHER" id="PTHR13297:SF5">
    <property type="entry name" value="TBC1 DOMAIN FAMILY MEMBER 23"/>
    <property type="match status" value="1"/>
</dbReference>
<dbReference type="InterPro" id="IPR039755">
    <property type="entry name" value="TBC1D23"/>
</dbReference>
<evidence type="ECO:0000313" key="11">
    <source>
        <dbReference type="EMBL" id="VFT94517.1"/>
    </source>
</evidence>
<accession>A0A485L938</accession>
<dbReference type="Gene3D" id="2.30.42.10">
    <property type="match status" value="1"/>
</dbReference>
<feature type="compositionally biased region" description="Polar residues" evidence="5">
    <location>
        <begin position="1"/>
        <end position="15"/>
    </location>
</feature>
<keyword evidence="4" id="KW-0333">Golgi apparatus</keyword>
<feature type="domain" description="Rab-GAP TBC" evidence="6">
    <location>
        <begin position="147"/>
        <end position="339"/>
    </location>
</feature>
<dbReference type="PROSITE" id="PS50086">
    <property type="entry name" value="TBC_RABGAP"/>
    <property type="match status" value="1"/>
</dbReference>
<dbReference type="PROSITE" id="PS50206">
    <property type="entry name" value="RHODANESE_3"/>
    <property type="match status" value="1"/>
</dbReference>
<dbReference type="GO" id="GO:0099041">
    <property type="term" value="P:vesicle tethering to Golgi"/>
    <property type="evidence" value="ECO:0007669"/>
    <property type="project" value="TreeGrafter"/>
</dbReference>
<evidence type="ECO:0000256" key="1">
    <source>
        <dbReference type="ARBA" id="ARBA00004601"/>
    </source>
</evidence>
<feature type="domain" description="Rhodanese" evidence="8">
    <location>
        <begin position="453"/>
        <end position="565"/>
    </location>
</feature>
<dbReference type="EMBL" id="VJMH01006290">
    <property type="protein sequence ID" value="KAF0690908.1"/>
    <property type="molecule type" value="Genomic_DNA"/>
</dbReference>
<dbReference type="AlphaFoldDB" id="A0A485L938"/>
<dbReference type="OrthoDB" id="1668230at2759"/>
<feature type="region of interest" description="Disordered" evidence="5">
    <location>
        <begin position="970"/>
        <end position="996"/>
    </location>
</feature>
<dbReference type="InterPro" id="IPR036034">
    <property type="entry name" value="PDZ_sf"/>
</dbReference>
<proteinExistence type="predicted"/>
<evidence type="ECO:0000259" key="6">
    <source>
        <dbReference type="PROSITE" id="PS50086"/>
    </source>
</evidence>
<dbReference type="GO" id="GO:0042147">
    <property type="term" value="P:retrograde transport, endosome to Golgi"/>
    <property type="evidence" value="ECO:0007669"/>
    <property type="project" value="InterPro"/>
</dbReference>
<evidence type="ECO:0000256" key="4">
    <source>
        <dbReference type="ARBA" id="ARBA00023034"/>
    </source>
</evidence>
<evidence type="ECO:0000259" key="7">
    <source>
        <dbReference type="PROSITE" id="PS50106"/>
    </source>
</evidence>
<dbReference type="InterPro" id="IPR035969">
    <property type="entry name" value="Rab-GAP_TBC_sf"/>
</dbReference>
<feature type="compositionally biased region" description="Acidic residues" evidence="5">
    <location>
        <begin position="89"/>
        <end position="98"/>
    </location>
</feature>
<feature type="compositionally biased region" description="Low complexity" evidence="5">
    <location>
        <begin position="972"/>
        <end position="996"/>
    </location>
</feature>
<dbReference type="Gene3D" id="1.10.8.270">
    <property type="entry name" value="putative rabgap domain of human tbc1 domain family member 14 like domains"/>
    <property type="match status" value="1"/>
</dbReference>
<dbReference type="Gene3D" id="1.10.472.80">
    <property type="entry name" value="Ypt/Rab-GAP domain of gyp1p, domain 3"/>
    <property type="match status" value="1"/>
</dbReference>
<dbReference type="InterPro" id="IPR000195">
    <property type="entry name" value="Rab-GAP-TBC_dom"/>
</dbReference>
<dbReference type="SMART" id="SM00164">
    <property type="entry name" value="TBC"/>
    <property type="match status" value="1"/>
</dbReference>
<organism evidence="11 12">
    <name type="scientific">Aphanomyces stellatus</name>
    <dbReference type="NCBI Taxonomy" id="120398"/>
    <lineage>
        <taxon>Eukaryota</taxon>
        <taxon>Sar</taxon>
        <taxon>Stramenopiles</taxon>
        <taxon>Oomycota</taxon>
        <taxon>Saprolegniomycetes</taxon>
        <taxon>Saprolegniales</taxon>
        <taxon>Verrucalvaceae</taxon>
        <taxon>Aphanomyces</taxon>
    </lineage>
</organism>
<dbReference type="InterPro" id="IPR001478">
    <property type="entry name" value="PDZ"/>
</dbReference>
<dbReference type="SMART" id="SM00060">
    <property type="entry name" value="FN3"/>
    <property type="match status" value="2"/>
</dbReference>
<feature type="domain" description="Fibronectin type-III" evidence="9">
    <location>
        <begin position="751"/>
        <end position="853"/>
    </location>
</feature>
<sequence>MSATPVPSTTDTVLSSADVVFDDVEETKEYEVDDTSDTGNPESMEPSSEPTTGPHASTGKMDAPAASVEAIAAQNCSNATRVESTTTEAESDTTDDVETSNRRKSIDVEDIDVPISNDDLIRSLGAELEKRRPDTYIIAQLCRDLGEIPVPWRSRVWKELLCPGGIKAELQWEKISIMEQDDPNQRVIRADAPRTRAKDFPSETREAVERCLVQLLTYYCKCKNIRYKQGMNEVLAPFLLLRAVSEDGWTDSIVYQCFYTFIEKFLTNVYSDREFRSLQCSMRLLRLLLQYHDPVLCAHLDQHDMTPELYVTPWFMTFFARNDSPAIVFALWDVVLLHDDPCMLHFFALAILEDSREQVLHADVAEMPQVLARLTFTSVAHVHKLTAMALDRLNQTPASYRKDLMLVCYRPLTDRSLPALKQMGSASCLCVNSSEVVAHMVSKVQATSSDLALLILDCRPFPAFQEYHFSLSYHIDPEVVSSPEALNVLLDGFGRMKDCHFCFLGDHTAQPPAASSGSGGNEPDSVEDMNVTRFVLLFLQQGFQHVSKVNGGLDALRNEMHQLDPALQEQLTVGDWNDDDNSLKSKAKKLFMGKIPSNLTQRFRGAMLANPLFKKTDETGSSSSSAGLTQKPLVDDDEWVEVCVRSKEALRRSNSAASKQILFGPGKLGILFKGIDKSPITVDSIVPGGQADGTQLLERGDVLTSIAGQSIRGMRFHNVMDLLHSTPRPMTLEFSHPSTRLLDVLDALSIPPRAPTMLRNGFYSLSIIWDAVPGATRYQLQFAMQSEHRFHPWATVTVKNRGGMLDHVAPAETAGTLVGLEPNERYLVRLRCGTDSKWGVYSDASHLMTTLPLDTGAAAPRKATSPRNAPPTTAQVVFLAGECPDVVEYGLFYYRVLIGLRARSGPSYEAPPVDVALEKGSLIKCEEKVIRGAFVFVRLQDTDLWAFETTVDNAAVLERLAFEENAKAMEFSPPTSNSTSSTSASTPPTSAGSSATTLVAPTGLTVQLPTATSLVVSWEALLDPLVVKYAVQYSKNTFGAMWATKELSSHDNSCVLTQLSPGTPYVVRIRAGYDQSWGPFSAKSAPVKTIEDDQATKPAPPKFFNAFVERAAETAAVAARTVSARLARTASQDNLQDDMPAMPPLVVNVEEMKESKEFQWFAAQKVVGELEWECELVVSSGYVMAICPEADRPGWGRIEDKRQLKLLSKITSKRGAQTSVVFHFKKLEGGEDEADALEFLVNERQACLQLVKERFLALTAQTPA</sequence>
<evidence type="ECO:0000256" key="2">
    <source>
        <dbReference type="ARBA" id="ARBA00014207"/>
    </source>
</evidence>
<evidence type="ECO:0000313" key="12">
    <source>
        <dbReference type="Proteomes" id="UP000332933"/>
    </source>
</evidence>
<dbReference type="Gene3D" id="2.60.40.10">
    <property type="entry name" value="Immunoglobulins"/>
    <property type="match status" value="2"/>
</dbReference>
<dbReference type="InterPro" id="IPR036116">
    <property type="entry name" value="FN3_sf"/>
</dbReference>
<evidence type="ECO:0000259" key="8">
    <source>
        <dbReference type="PROSITE" id="PS50206"/>
    </source>
</evidence>
<dbReference type="SUPFAM" id="SSF47923">
    <property type="entry name" value="Ypt/Rab-GAP domain of gyp1p"/>
    <property type="match status" value="2"/>
</dbReference>
<dbReference type="SMART" id="SM00228">
    <property type="entry name" value="PDZ"/>
    <property type="match status" value="1"/>
</dbReference>
<evidence type="ECO:0000256" key="3">
    <source>
        <dbReference type="ARBA" id="ARBA00022473"/>
    </source>
</evidence>
<name>A0A485L938_9STRA</name>
<keyword evidence="12" id="KW-1185">Reference proteome</keyword>
<comment type="subcellular location">
    <subcellularLocation>
        <location evidence="1">Golgi apparatus</location>
        <location evidence="1">trans-Golgi network</location>
    </subcellularLocation>
</comment>
<feature type="domain" description="PDZ" evidence="7">
    <location>
        <begin position="666"/>
        <end position="738"/>
    </location>
</feature>
<feature type="region of interest" description="Disordered" evidence="5">
    <location>
        <begin position="1"/>
        <end position="103"/>
    </location>
</feature>
<dbReference type="InterPro" id="IPR013783">
    <property type="entry name" value="Ig-like_fold"/>
</dbReference>
<protein>
    <recommendedName>
        <fullName evidence="2">TBC1 domain family member 23</fullName>
    </recommendedName>
</protein>
<dbReference type="PROSITE" id="PS50853">
    <property type="entry name" value="FN3"/>
    <property type="match status" value="2"/>
</dbReference>
<dbReference type="PROSITE" id="PS50106">
    <property type="entry name" value="PDZ"/>
    <property type="match status" value="1"/>
</dbReference>
<dbReference type="GO" id="GO:0005802">
    <property type="term" value="C:trans-Golgi network"/>
    <property type="evidence" value="ECO:0007669"/>
    <property type="project" value="TreeGrafter"/>
</dbReference>
<dbReference type="GO" id="GO:0005829">
    <property type="term" value="C:cytosol"/>
    <property type="evidence" value="ECO:0007669"/>
    <property type="project" value="GOC"/>
</dbReference>
<evidence type="ECO:0000313" key="10">
    <source>
        <dbReference type="EMBL" id="KAF0690908.1"/>
    </source>
</evidence>
<feature type="domain" description="Fibronectin type-III" evidence="9">
    <location>
        <begin position="1000"/>
        <end position="1092"/>
    </location>
</feature>